<keyword evidence="2" id="KW-1185">Reference proteome</keyword>
<comment type="caution">
    <text evidence="1">The sequence shown here is derived from an EMBL/GenBank/DDBJ whole genome shotgun (WGS) entry which is preliminary data.</text>
</comment>
<dbReference type="EMBL" id="VZRB01000003">
    <property type="protein sequence ID" value="KAB1149174.1"/>
    <property type="molecule type" value="Genomic_DNA"/>
</dbReference>
<evidence type="ECO:0000313" key="2">
    <source>
        <dbReference type="Proteomes" id="UP000442707"/>
    </source>
</evidence>
<proteinExistence type="predicted"/>
<protein>
    <submittedName>
        <fullName evidence="1">Uncharacterized protein</fullName>
    </submittedName>
</protein>
<dbReference type="AlphaFoldDB" id="A0A6H9V708"/>
<organism evidence="1 2">
    <name type="scientific">Streptomyces luteolifulvus</name>
    <dbReference type="NCBI Taxonomy" id="2615112"/>
    <lineage>
        <taxon>Bacteria</taxon>
        <taxon>Bacillati</taxon>
        <taxon>Actinomycetota</taxon>
        <taxon>Actinomycetes</taxon>
        <taxon>Kitasatosporales</taxon>
        <taxon>Streptomycetaceae</taxon>
        <taxon>Streptomyces</taxon>
    </lineage>
</organism>
<sequence>MTDFSLFDAGWRQGSLFEASLQISAIVVNSERGAPGSSSWQHREWIVATQDCDLSGASVASNEPSIELRPVYRENPPSDWGIRARRLLLADGCFLISESPRLTISPAALVNLRDGLQPSLADGRLKAFKSWLGLRYDRPAVPPELVDLMRAVAKTFNRPRGPLQHKIHDILVEVEEAEHPLYGVFVVTVDDVDPEAVRTWAAGRLADVPGDLGTLAGVEVGTRAEASLELLENSYSADLSQITWGKPDGPQGAH</sequence>
<reference evidence="1 2" key="1">
    <citation type="submission" date="2019-09" db="EMBL/GenBank/DDBJ databases">
        <title>Screening of Novel Bioactive Compounds from Soil-Associated.</title>
        <authorList>
            <person name="Zhao S."/>
        </authorList>
    </citation>
    <scope>NUCLEOTIDE SEQUENCE [LARGE SCALE GENOMIC DNA]</scope>
    <source>
        <strain evidence="1 2">HIT-DPA4</strain>
    </source>
</reference>
<evidence type="ECO:0000313" key="1">
    <source>
        <dbReference type="EMBL" id="KAB1149174.1"/>
    </source>
</evidence>
<dbReference type="Proteomes" id="UP000442707">
    <property type="component" value="Unassembled WGS sequence"/>
</dbReference>
<accession>A0A6H9V708</accession>
<name>A0A6H9V708_9ACTN</name>
<gene>
    <name evidence="1" type="ORF">F7R91_05255</name>
</gene>
<dbReference type="RefSeq" id="WP_150944980.1">
    <property type="nucleotide sequence ID" value="NZ_VZRB01000003.1"/>
</dbReference>